<name>A0A098MF57_9BACL</name>
<gene>
    <name evidence="1" type="ORF">PWYN_00425</name>
</gene>
<sequence>MINLQTVSLLDLLPQSIKNDPIMAAAAASIDAELQMTTAMIAKLDIFGRTEEWTDEETDELAWQYHVDYYDPDLSIEQKRLLVKNAIPFHRRKGTPSAVEDLISILFGEGKVEEWFEYGGDPHHFQVITNNSDVTNARAEEFIQAVDSVKRLSSVLDRVTISQVEDLNIYFGGALHMGEVMKVGV</sequence>
<dbReference type="InterPro" id="IPR006521">
    <property type="entry name" value="Tail_protein_I"/>
</dbReference>
<accession>A0A098MF57</accession>
<reference evidence="1 2" key="2">
    <citation type="submission" date="2014-10" db="EMBL/GenBank/DDBJ databases">
        <title>Comparative genomics of the Paenibacillus odorifer group.</title>
        <authorList>
            <person name="Tsai Y.-C."/>
            <person name="Martin N."/>
            <person name="Korlach J."/>
            <person name="Wiedmann M."/>
        </authorList>
    </citation>
    <scope>NUCLEOTIDE SEQUENCE [LARGE SCALE GENOMIC DNA]</scope>
    <source>
        <strain evidence="1 2">DSM 18334</strain>
    </source>
</reference>
<evidence type="ECO:0000313" key="2">
    <source>
        <dbReference type="Proteomes" id="UP000029734"/>
    </source>
</evidence>
<dbReference type="AlphaFoldDB" id="A0A098MF57"/>
<protein>
    <submittedName>
        <fullName evidence="1">Tail protein</fullName>
    </submittedName>
</protein>
<organism evidence="1 2">
    <name type="scientific">Paenibacillus wynnii</name>
    <dbReference type="NCBI Taxonomy" id="268407"/>
    <lineage>
        <taxon>Bacteria</taxon>
        <taxon>Bacillati</taxon>
        <taxon>Bacillota</taxon>
        <taxon>Bacilli</taxon>
        <taxon>Bacillales</taxon>
        <taxon>Paenibacillaceae</taxon>
        <taxon>Paenibacillus</taxon>
    </lineage>
</organism>
<dbReference type="STRING" id="268407.PWYN_00425"/>
<dbReference type="RefSeq" id="WP_036647302.1">
    <property type="nucleotide sequence ID" value="NZ_JQCR01000001.1"/>
</dbReference>
<keyword evidence="2" id="KW-1185">Reference proteome</keyword>
<dbReference type="NCBIfam" id="TIGR01634">
    <property type="entry name" value="tail_P2_I"/>
    <property type="match status" value="1"/>
</dbReference>
<dbReference type="eggNOG" id="COG4385">
    <property type="taxonomic scope" value="Bacteria"/>
</dbReference>
<reference evidence="1 2" key="1">
    <citation type="submission" date="2014-08" db="EMBL/GenBank/DDBJ databases">
        <authorList>
            <person name="den Bakker H.C."/>
        </authorList>
    </citation>
    <scope>NUCLEOTIDE SEQUENCE [LARGE SCALE GENOMIC DNA]</scope>
    <source>
        <strain evidence="1 2">DSM 18334</strain>
    </source>
</reference>
<dbReference type="Pfam" id="PF09684">
    <property type="entry name" value="Tail_P2_I"/>
    <property type="match status" value="1"/>
</dbReference>
<dbReference type="EMBL" id="JQCR01000001">
    <property type="protein sequence ID" value="KGE20691.1"/>
    <property type="molecule type" value="Genomic_DNA"/>
</dbReference>
<dbReference type="Proteomes" id="UP000029734">
    <property type="component" value="Unassembled WGS sequence"/>
</dbReference>
<comment type="caution">
    <text evidence="1">The sequence shown here is derived from an EMBL/GenBank/DDBJ whole genome shotgun (WGS) entry which is preliminary data.</text>
</comment>
<evidence type="ECO:0000313" key="1">
    <source>
        <dbReference type="EMBL" id="KGE20691.1"/>
    </source>
</evidence>
<proteinExistence type="predicted"/>
<dbReference type="OrthoDB" id="90759at2"/>